<dbReference type="AlphaFoldDB" id="X1VUU2"/>
<accession>X1VUU2</accession>
<keyword evidence="1" id="KW-0472">Membrane</keyword>
<evidence type="ECO:0000313" key="2">
    <source>
        <dbReference type="EMBL" id="GAJ25067.1"/>
    </source>
</evidence>
<keyword evidence="1" id="KW-0812">Transmembrane</keyword>
<proteinExistence type="predicted"/>
<feature type="transmembrane region" description="Helical" evidence="1">
    <location>
        <begin position="28"/>
        <end position="55"/>
    </location>
</feature>
<keyword evidence="1" id="KW-1133">Transmembrane helix</keyword>
<evidence type="ECO:0000256" key="1">
    <source>
        <dbReference type="SAM" id="Phobius"/>
    </source>
</evidence>
<reference evidence="2" key="1">
    <citation type="journal article" date="2014" name="Front. Microbiol.">
        <title>High frequency of phylogenetically diverse reductive dehalogenase-homologous genes in deep subseafloor sedimentary metagenomes.</title>
        <authorList>
            <person name="Kawai M."/>
            <person name="Futagami T."/>
            <person name="Toyoda A."/>
            <person name="Takaki Y."/>
            <person name="Nishi S."/>
            <person name="Hori S."/>
            <person name="Arai W."/>
            <person name="Tsubouchi T."/>
            <person name="Morono Y."/>
            <person name="Uchiyama I."/>
            <person name="Ito T."/>
            <person name="Fujiyama A."/>
            <person name="Inagaki F."/>
            <person name="Takami H."/>
        </authorList>
    </citation>
    <scope>NUCLEOTIDE SEQUENCE</scope>
    <source>
        <strain evidence="2">Expedition CK06-06</strain>
    </source>
</reference>
<name>X1VUU2_9ZZZZ</name>
<sequence length="109" mass="12249">SLLLGPIAAIWGFLFIFAAAPPIDRFLIEIAMIGVPFILLLVMFAKQGQVFLVYFKAMKKYLQDTKRAVDTGQGDVDITTYINLLFIILRPESGTTEDKPQEAILEIDR</sequence>
<feature type="non-terminal residue" evidence="2">
    <location>
        <position position="1"/>
    </location>
</feature>
<protein>
    <submittedName>
        <fullName evidence="2">Uncharacterized protein</fullName>
    </submittedName>
</protein>
<organism evidence="2">
    <name type="scientific">marine sediment metagenome</name>
    <dbReference type="NCBI Taxonomy" id="412755"/>
    <lineage>
        <taxon>unclassified sequences</taxon>
        <taxon>metagenomes</taxon>
        <taxon>ecological metagenomes</taxon>
    </lineage>
</organism>
<comment type="caution">
    <text evidence="2">The sequence shown here is derived from an EMBL/GenBank/DDBJ whole genome shotgun (WGS) entry which is preliminary data.</text>
</comment>
<gene>
    <name evidence="2" type="ORF">S12H4_56365</name>
</gene>
<dbReference type="EMBL" id="BARW01036286">
    <property type="protein sequence ID" value="GAJ25067.1"/>
    <property type="molecule type" value="Genomic_DNA"/>
</dbReference>